<dbReference type="InterPro" id="IPR008868">
    <property type="entry name" value="TniB"/>
</dbReference>
<evidence type="ECO:0008006" key="4">
    <source>
        <dbReference type="Google" id="ProtNLM"/>
    </source>
</evidence>
<dbReference type="InterPro" id="IPR027417">
    <property type="entry name" value="P-loop_NTPase"/>
</dbReference>
<accession>A0ABQ1Y2T6</accession>
<comment type="caution">
    <text evidence="2">The sequence shown here is derived from an EMBL/GenBank/DDBJ whole genome shotgun (WGS) entry which is preliminary data.</text>
</comment>
<evidence type="ECO:0000313" key="3">
    <source>
        <dbReference type="Proteomes" id="UP000596938"/>
    </source>
</evidence>
<dbReference type="Pfam" id="PF05621">
    <property type="entry name" value="TniB"/>
    <property type="match status" value="1"/>
</dbReference>
<feature type="region of interest" description="Disordered" evidence="1">
    <location>
        <begin position="324"/>
        <end position="347"/>
    </location>
</feature>
<dbReference type="RefSeq" id="WP_188813717.1">
    <property type="nucleotide sequence ID" value="NZ_BAAAWV010000001.1"/>
</dbReference>
<proteinExistence type="predicted"/>
<reference evidence="3" key="1">
    <citation type="journal article" date="2019" name="Int. J. Syst. Evol. Microbiol.">
        <title>The Global Catalogue of Microorganisms (GCM) 10K type strain sequencing project: providing services to taxonomists for standard genome sequencing and annotation.</title>
        <authorList>
            <consortium name="The Broad Institute Genomics Platform"/>
            <consortium name="The Broad Institute Genome Sequencing Center for Infectious Disease"/>
            <person name="Wu L."/>
            <person name="Ma J."/>
        </authorList>
    </citation>
    <scope>NUCLEOTIDE SEQUENCE [LARGE SCALE GENOMIC DNA]</scope>
    <source>
        <strain evidence="3">CGMCC 1.1927</strain>
    </source>
</reference>
<gene>
    <name evidence="2" type="ORF">GCM10011577_38730</name>
</gene>
<dbReference type="SUPFAM" id="SSF52540">
    <property type="entry name" value="P-loop containing nucleoside triphosphate hydrolases"/>
    <property type="match status" value="1"/>
</dbReference>
<keyword evidence="3" id="KW-1185">Reference proteome</keyword>
<evidence type="ECO:0000256" key="1">
    <source>
        <dbReference type="SAM" id="MobiDB-lite"/>
    </source>
</evidence>
<sequence>MAAPDSLDAWRQYVACSPIEPERLTTQELAALSHEAKAEYDLARFAWLAADTVLETTDTQALSRQARILLARNAASTATARRGLAISGAAGMGKSTTALLLGKRHEKSERRRLGYVEDTAFAPVVYSMVPPATTPKMLMQSFALWLGLPLRRQATTPEITEQVVTVMRTLGTSLVIVDEVHNLRTNRQSGAEAASTLKQFADRLDATFVYAGIDLPATELFAGEMGRQVKARMILHKMSPYGIGSALAREAWTALVLGIEDLLPLAAHTPESLAADASYLWDRTGGSIGALRALLVDAALGAILDGEEKIDRRRLDATATDYAAEEHHRTRTTNQTRPARQALRAAT</sequence>
<organism evidence="2 3">
    <name type="scientific">Pseudarthrobacter polychromogenes</name>
    <dbReference type="NCBI Taxonomy" id="1676"/>
    <lineage>
        <taxon>Bacteria</taxon>
        <taxon>Bacillati</taxon>
        <taxon>Actinomycetota</taxon>
        <taxon>Actinomycetes</taxon>
        <taxon>Micrococcales</taxon>
        <taxon>Micrococcaceae</taxon>
        <taxon>Pseudarthrobacter</taxon>
    </lineage>
</organism>
<evidence type="ECO:0000313" key="2">
    <source>
        <dbReference type="EMBL" id="GGH10029.1"/>
    </source>
</evidence>
<dbReference type="Gene3D" id="3.40.50.300">
    <property type="entry name" value="P-loop containing nucleotide triphosphate hydrolases"/>
    <property type="match status" value="1"/>
</dbReference>
<dbReference type="Proteomes" id="UP000596938">
    <property type="component" value="Unassembled WGS sequence"/>
</dbReference>
<protein>
    <recommendedName>
        <fullName evidence="4">TniB protein</fullName>
    </recommendedName>
</protein>
<dbReference type="EMBL" id="BMKU01000018">
    <property type="protein sequence ID" value="GGH10029.1"/>
    <property type="molecule type" value="Genomic_DNA"/>
</dbReference>
<name>A0ABQ1Y2T6_9MICC</name>